<accession>A0A8D8LTJ4</accession>
<feature type="domain" description="BP28 C-terminal" evidence="9">
    <location>
        <begin position="1778"/>
        <end position="1931"/>
    </location>
</feature>
<dbReference type="PANTHER" id="PTHR13457">
    <property type="entry name" value="BAP28"/>
    <property type="match status" value="1"/>
</dbReference>
<keyword evidence="5 7" id="KW-0539">Nucleus</keyword>
<dbReference type="GO" id="GO:0032040">
    <property type="term" value="C:small-subunit processome"/>
    <property type="evidence" value="ECO:0007669"/>
    <property type="project" value="TreeGrafter"/>
</dbReference>
<reference evidence="10" key="1">
    <citation type="submission" date="2021-05" db="EMBL/GenBank/DDBJ databases">
        <authorList>
            <person name="Alioto T."/>
            <person name="Alioto T."/>
            <person name="Gomez Garrido J."/>
        </authorList>
    </citation>
    <scope>NUCLEOTIDE SEQUENCE</scope>
</reference>
<evidence type="ECO:0000256" key="6">
    <source>
        <dbReference type="ARBA" id="ARBA00023274"/>
    </source>
</evidence>
<comment type="subcellular location">
    <subcellularLocation>
        <location evidence="1 7">Nucleus</location>
        <location evidence="1 7">Nucleolus</location>
    </subcellularLocation>
</comment>
<keyword evidence="3 7" id="KW-0690">Ribosome biogenesis</keyword>
<dbReference type="GO" id="GO:0045943">
    <property type="term" value="P:positive regulation of transcription by RNA polymerase I"/>
    <property type="evidence" value="ECO:0007669"/>
    <property type="project" value="TreeGrafter"/>
</dbReference>
<dbReference type="Pfam" id="PF23243">
    <property type="entry name" value="HEAT_HEATR1"/>
    <property type="match status" value="1"/>
</dbReference>
<comment type="similarity">
    <text evidence="2 7">Belongs to the HEATR1/UTP10 family.</text>
</comment>
<feature type="coiled-coil region" evidence="8">
    <location>
        <begin position="2029"/>
        <end position="2056"/>
    </location>
</feature>
<dbReference type="PANTHER" id="PTHR13457:SF1">
    <property type="entry name" value="HEAT REPEAT-CONTAINING PROTEIN 1"/>
    <property type="match status" value="1"/>
</dbReference>
<dbReference type="Pfam" id="PF12397">
    <property type="entry name" value="U3snoRNP10"/>
    <property type="match status" value="1"/>
</dbReference>
<name>A0A8D8LTJ4_9HEMI</name>
<dbReference type="InterPro" id="IPR022125">
    <property type="entry name" value="U3snoRNP10_N"/>
</dbReference>
<evidence type="ECO:0000256" key="4">
    <source>
        <dbReference type="ARBA" id="ARBA00022552"/>
    </source>
</evidence>
<dbReference type="GO" id="GO:0000462">
    <property type="term" value="P:maturation of SSU-rRNA from tricistronic rRNA transcript (SSU-rRNA, 5.8S rRNA, LSU-rRNA)"/>
    <property type="evidence" value="ECO:0007669"/>
    <property type="project" value="TreeGrafter"/>
</dbReference>
<dbReference type="InterPro" id="IPR012954">
    <property type="entry name" value="BP28_C_dom"/>
</dbReference>
<evidence type="ECO:0000259" key="9">
    <source>
        <dbReference type="SMART" id="SM01036"/>
    </source>
</evidence>
<protein>
    <recommendedName>
        <fullName evidence="7">HEAT repeat-containing protein 1</fullName>
    </recommendedName>
</protein>
<keyword evidence="6 7" id="KW-0687">Ribonucleoprotein</keyword>
<evidence type="ECO:0000256" key="1">
    <source>
        <dbReference type="ARBA" id="ARBA00004604"/>
    </source>
</evidence>
<evidence type="ECO:0000256" key="8">
    <source>
        <dbReference type="SAM" id="Coils"/>
    </source>
</evidence>
<dbReference type="Pfam" id="PF08146">
    <property type="entry name" value="BP28CT"/>
    <property type="match status" value="1"/>
</dbReference>
<dbReference type="InterPro" id="IPR011989">
    <property type="entry name" value="ARM-like"/>
</dbReference>
<dbReference type="SUPFAM" id="SSF48371">
    <property type="entry name" value="ARM repeat"/>
    <property type="match status" value="3"/>
</dbReference>
<evidence type="ECO:0000256" key="3">
    <source>
        <dbReference type="ARBA" id="ARBA00022517"/>
    </source>
</evidence>
<evidence type="ECO:0000313" key="10">
    <source>
        <dbReference type="EMBL" id="CAG6616114.1"/>
    </source>
</evidence>
<evidence type="ECO:0000256" key="5">
    <source>
        <dbReference type="ARBA" id="ARBA00023242"/>
    </source>
</evidence>
<dbReference type="GO" id="GO:0030515">
    <property type="term" value="F:snoRNA binding"/>
    <property type="evidence" value="ECO:0007669"/>
    <property type="project" value="TreeGrafter"/>
</dbReference>
<proteinExistence type="inferred from homology"/>
<dbReference type="EMBL" id="HBUF01034835">
    <property type="protein sequence ID" value="CAG6616114.1"/>
    <property type="molecule type" value="Transcribed_RNA"/>
</dbReference>
<dbReference type="SMART" id="SM01036">
    <property type="entry name" value="BP28CT"/>
    <property type="match status" value="1"/>
</dbReference>
<dbReference type="GO" id="GO:0030686">
    <property type="term" value="C:90S preribosome"/>
    <property type="evidence" value="ECO:0007669"/>
    <property type="project" value="TreeGrafter"/>
</dbReference>
<dbReference type="InterPro" id="IPR056473">
    <property type="entry name" value="HEAT_Utp10/HEAT1"/>
</dbReference>
<evidence type="ECO:0000256" key="2">
    <source>
        <dbReference type="ARBA" id="ARBA00010559"/>
    </source>
</evidence>
<dbReference type="GO" id="GO:0034455">
    <property type="term" value="C:t-UTP complex"/>
    <property type="evidence" value="ECO:0007669"/>
    <property type="project" value="TreeGrafter"/>
</dbReference>
<organism evidence="10">
    <name type="scientific">Cacopsylla melanoneura</name>
    <dbReference type="NCBI Taxonomy" id="428564"/>
    <lineage>
        <taxon>Eukaryota</taxon>
        <taxon>Metazoa</taxon>
        <taxon>Ecdysozoa</taxon>
        <taxon>Arthropoda</taxon>
        <taxon>Hexapoda</taxon>
        <taxon>Insecta</taxon>
        <taxon>Pterygota</taxon>
        <taxon>Neoptera</taxon>
        <taxon>Paraneoptera</taxon>
        <taxon>Hemiptera</taxon>
        <taxon>Sternorrhyncha</taxon>
        <taxon>Psylloidea</taxon>
        <taxon>Psyllidae</taxon>
        <taxon>Psyllinae</taxon>
        <taxon>Cacopsylla</taxon>
    </lineage>
</organism>
<keyword evidence="8" id="KW-0175">Coiled coil</keyword>
<keyword evidence="4 7" id="KW-0698">rRNA processing</keyword>
<comment type="function">
    <text evidence="7">Involved in nucleolar processing of pre-18S ribosomal RNA.</text>
</comment>
<dbReference type="InterPro" id="IPR016024">
    <property type="entry name" value="ARM-type_fold"/>
</dbReference>
<dbReference type="InterPro" id="IPR040191">
    <property type="entry name" value="UTP10"/>
</dbReference>
<evidence type="ECO:0000256" key="7">
    <source>
        <dbReference type="RuleBase" id="RU367065"/>
    </source>
</evidence>
<sequence>MSATTSLKEQLQKLRAPQTNLLQDVRKRPSFMFDADKAASITRATFYEIGKNGLNELIALDSEFQKFSNTLFNESTLYFQRTVETKEVNEDIDGQIKELFYHLSPYFSIRPAHCVLEWLIVRYNVHMFNTDDLLFFLLPYYHTKLFARALQVVDIKTHFNRWSWLYKVRKHCIPLASDTLYTRCATDGFLLKLICQKTEEAVQLLASSPTKLSTVVNFYTTCLVGVIQSASPLEDLHISHMLPSLILALDSGVKSFVCGAFVVFNFIMSKARLEPKAVKSILKKALKVKMNIHEEQTLLLLSIAQKYPHLKLPPVSLKTLAKKEWFIKCLLNISQDPVEYDVAPLCYLVVKHCIDYVNEHQKPQSMSEEEEELMKKIKLLGMHVLLNIKLDQDEATAMIELIKESSIVHDSTDVTGLVRYCSRLVQTLESQYPSAWDSFIIKYSRSKGDSSLSEVQKRVLRLNIEQSSHAEVFMKLTDSKALLRAETLKYLASHADPSSVRDSIRDVIASLWKDDSPIVIDALLELPEPLRCLDINQLIDVLVIINQQTVGNKVWEATTENTLEKLLNSDLCENLTSEQRSNVVLALLPYLYYNQSCLETILKSKFAQNDSLLKHMAVAPGKTQNSSVVWETLVTKPPPGSLPPTDHVIDALSHHASFKKPIYVTFGCLILAANMSSQENPAVLQKVFKFVSKLFESSHVQSKVVPELNHEQFQHCVRVCHKGKLPLVIYSHFMQMFIGKLQVPAHVDNPWLYCTTTALSSLLVDMFCTFVNKCNQAEKNGQAGSLNTYVNIIKHFIAHFMSDVKDQIKFYCNLSLNVNADINLSIWCLYMMHQLIQKHQVPMDAQFVPYFMVLLYSNNEVVRKLSLDVLQSFTNTFKGLLSGEKSGKGFNEFLKDLIKYREEIYLDNQCVVTYVGEVLSGNSYHHVLDSLLSCIVHEETPSHVTMQLLQILDNVYSCHIFKRLVPLTQRQLIKQGEDSTYRVLQEPQSRILYQILSRFSQNTSEILNEVSCWNCIQECVRDFSLKMELDGKSFLCANVILDNMKPEVYDELTPIGKERLLHLLLDIKHETENDDILICIKDFVKKISLDCKLIEVLLKNMTAGGTKQGLETPRRRRYVEVPTVDLLNTKEWKLGMVTLESIEHKKKLENAEVLLPHIFQILKKCLEFDEQMYVEYTKQLCLTSVHNCFLKIENVDALPPNLFDIDAVVESIRTSKNPQTHHQALLLLSYIASVLPDQVLKKFMPIFTFMGNSILRLDDAYSLQIINKVIENVVPVILTASNKKSKLSSDTEEAHVVEVLRVFTDAIMDIPDHRRIYLMEKLLTTLNNGHYLYVFLQLMFERHVLHPEPIIEPITVKRYNKDLNTQQSGGSGIPKRLKLALHVCSKYPLNILIESCYKLVQFLQLIPQDKDDRFSSEEARRKVMRVIKVNKITPKQFRHYKYTLLMFTSSLLSSQNTVALISKNNEYEQGHTNKLDLDDMFKSTIEEILKYTQVVTKQADGNTEYGKYWAGMLSQCYDILDKINALIDSTVFVNVIKKLLKHQSLSLRKRCLDMLNWRLQQKHHFLQEDLLKLVKPLVTLAVNSEQVNSIDSQLNQQTALISLKLFVRIMGEDQNEVFIDILDQLMGVFERDHEPPVTASLILCIAEVCSVLKAHALSVLPTFMPKLISCLRTHHSCDVITLGVVSSLLKIVEHMSMFLSPYLVDILAEVCELHSTPWGDSGKAVAIRTKLGYLKSKLAHDIPGRVLTNSIASCYTRLIETNKYETTATLLHILGDSFSSTSFLYNTDTTEFFLHALDYRVTHSSVEEDNIQTVETSVVQAFVKLILKLSESNFKPLFNKLYDWAFRSGLNEVQDRVITFFILTSQIAEALKSLFVLFAGTIVKDCSAILDKTQLGKHSSLYLPEEENNAILLDAVLKTLLSIFTHDVHQFMTKERFNLLMQHLVDQLENKLVHYETRCRSLVQPCIVQFAASSNDDLQWKNLNYEILLKTRDNDSYVRLVSLECVLQLATKLGDNFLPLLPETVPFLAELLEDENEAVEKACHRVVQEMEQLLGEPISKYF</sequence>
<dbReference type="Gene3D" id="1.25.10.10">
    <property type="entry name" value="Leucine-rich Repeat Variant"/>
    <property type="match status" value="2"/>
</dbReference>